<keyword evidence="2 10" id="KW-0547">Nucleotide-binding</keyword>
<feature type="region of interest" description="Disordered" evidence="11">
    <location>
        <begin position="1053"/>
        <end position="1073"/>
    </location>
</feature>
<evidence type="ECO:0000256" key="10">
    <source>
        <dbReference type="PROSITE-ProRule" id="PRU00560"/>
    </source>
</evidence>
<proteinExistence type="inferred from homology"/>
<evidence type="ECO:0000256" key="9">
    <source>
        <dbReference type="ARBA" id="ARBA00048988"/>
    </source>
</evidence>
<dbReference type="EMBL" id="FNKO01000001">
    <property type="protein sequence ID" value="SDQ28968.1"/>
    <property type="molecule type" value="Genomic_DNA"/>
</dbReference>
<reference evidence="15" key="1">
    <citation type="submission" date="2016-10" db="EMBL/GenBank/DDBJ databases">
        <authorList>
            <person name="Varghese N."/>
            <person name="Submissions S."/>
        </authorList>
    </citation>
    <scope>NUCLEOTIDE SEQUENCE [LARGE SCALE GENOMIC DNA]</scope>
    <source>
        <strain evidence="15">DSM 45459</strain>
    </source>
</reference>
<dbReference type="GO" id="GO:0003677">
    <property type="term" value="F:DNA binding"/>
    <property type="evidence" value="ECO:0007669"/>
    <property type="project" value="InterPro"/>
</dbReference>
<evidence type="ECO:0000259" key="13">
    <source>
        <dbReference type="PROSITE" id="PS51217"/>
    </source>
</evidence>
<protein>
    <recommendedName>
        <fullName evidence="8">DNA 3'-5' helicase</fullName>
        <ecNumber evidence="8">5.6.2.4</ecNumber>
    </recommendedName>
</protein>
<comment type="similarity">
    <text evidence="1">Belongs to the helicase family. UvrD subfamily.</text>
</comment>
<feature type="compositionally biased region" description="Low complexity" evidence="11">
    <location>
        <begin position="454"/>
        <end position="464"/>
    </location>
</feature>
<evidence type="ECO:0000256" key="2">
    <source>
        <dbReference type="ARBA" id="ARBA00022741"/>
    </source>
</evidence>
<dbReference type="Gene3D" id="3.20.20.140">
    <property type="entry name" value="Metal-dependent hydrolases"/>
    <property type="match status" value="1"/>
</dbReference>
<dbReference type="Gene3D" id="1.10.486.10">
    <property type="entry name" value="PCRA, domain 4"/>
    <property type="match status" value="1"/>
</dbReference>
<dbReference type="CDD" id="cd19067">
    <property type="entry name" value="PfuEndoQ-like"/>
    <property type="match status" value="1"/>
</dbReference>
<keyword evidence="5 10" id="KW-0067">ATP-binding</keyword>
<dbReference type="InterPro" id="IPR014016">
    <property type="entry name" value="UvrD-like_ATP-bd"/>
</dbReference>
<dbReference type="Pfam" id="PF00580">
    <property type="entry name" value="UvrD-helicase"/>
    <property type="match status" value="1"/>
</dbReference>
<dbReference type="InterPro" id="IPR016195">
    <property type="entry name" value="Pol/histidinol_Pase-like"/>
</dbReference>
<evidence type="ECO:0000313" key="14">
    <source>
        <dbReference type="EMBL" id="SDQ28968.1"/>
    </source>
</evidence>
<dbReference type="CDD" id="cd18807">
    <property type="entry name" value="SF1_C_UvrD"/>
    <property type="match status" value="1"/>
</dbReference>
<dbReference type="PROSITE" id="PS51217">
    <property type="entry name" value="UVRD_HELICASE_CTER"/>
    <property type="match status" value="1"/>
</dbReference>
<feature type="domain" description="UvrD-like helicase ATP-binding" evidence="12">
    <location>
        <begin position="506"/>
        <end position="768"/>
    </location>
</feature>
<dbReference type="PANTHER" id="PTHR11070:SF59">
    <property type="entry name" value="DNA 3'-5' HELICASE"/>
    <property type="match status" value="1"/>
</dbReference>
<gene>
    <name evidence="14" type="ORF">SAMN04489718_1150</name>
</gene>
<keyword evidence="3 10" id="KW-0378">Hydrolase</keyword>
<dbReference type="Gene3D" id="3.40.50.300">
    <property type="entry name" value="P-loop containing nucleotide triphosphate hydrolases"/>
    <property type="match status" value="3"/>
</dbReference>
<dbReference type="PROSITE" id="PS51198">
    <property type="entry name" value="UVRD_HELICASE_ATP_BIND"/>
    <property type="match status" value="1"/>
</dbReference>
<dbReference type="InterPro" id="IPR014017">
    <property type="entry name" value="DNA_helicase_UvrD-like_C"/>
</dbReference>
<comment type="catalytic activity">
    <reaction evidence="9">
        <text>ATP + H2O = ADP + phosphate + H(+)</text>
        <dbReference type="Rhea" id="RHEA:13065"/>
        <dbReference type="ChEBI" id="CHEBI:15377"/>
        <dbReference type="ChEBI" id="CHEBI:15378"/>
        <dbReference type="ChEBI" id="CHEBI:30616"/>
        <dbReference type="ChEBI" id="CHEBI:43474"/>
        <dbReference type="ChEBI" id="CHEBI:456216"/>
        <dbReference type="EC" id="5.6.2.4"/>
    </reaction>
</comment>
<dbReference type="Gene3D" id="1.10.10.160">
    <property type="match status" value="1"/>
</dbReference>
<dbReference type="GO" id="GO:0043138">
    <property type="term" value="F:3'-5' DNA helicase activity"/>
    <property type="evidence" value="ECO:0007669"/>
    <property type="project" value="UniProtKB-EC"/>
</dbReference>
<keyword evidence="15" id="KW-1185">Reference proteome</keyword>
<evidence type="ECO:0000256" key="11">
    <source>
        <dbReference type="SAM" id="MobiDB-lite"/>
    </source>
</evidence>
<evidence type="ECO:0000313" key="15">
    <source>
        <dbReference type="Proteomes" id="UP000199301"/>
    </source>
</evidence>
<evidence type="ECO:0000256" key="8">
    <source>
        <dbReference type="ARBA" id="ARBA00034808"/>
    </source>
</evidence>
<dbReference type="PANTHER" id="PTHR11070">
    <property type="entry name" value="UVRD / RECB / PCRA DNA HELICASE FAMILY MEMBER"/>
    <property type="match status" value="1"/>
</dbReference>
<comment type="catalytic activity">
    <reaction evidence="7">
        <text>Couples ATP hydrolysis with the unwinding of duplex DNA by translocating in the 3'-5' direction.</text>
        <dbReference type="EC" id="5.6.2.4"/>
    </reaction>
</comment>
<organism evidence="14 15">
    <name type="scientific">Actinopolyspora saharensis</name>
    <dbReference type="NCBI Taxonomy" id="995062"/>
    <lineage>
        <taxon>Bacteria</taxon>
        <taxon>Bacillati</taxon>
        <taxon>Actinomycetota</taxon>
        <taxon>Actinomycetes</taxon>
        <taxon>Actinopolysporales</taxon>
        <taxon>Actinopolysporaceae</taxon>
        <taxon>Actinopolyspora</taxon>
    </lineage>
</organism>
<dbReference type="GO" id="GO:0005524">
    <property type="term" value="F:ATP binding"/>
    <property type="evidence" value="ECO:0007669"/>
    <property type="project" value="UniProtKB-UniRule"/>
</dbReference>
<keyword evidence="6" id="KW-0413">Isomerase</keyword>
<dbReference type="CDD" id="cd17932">
    <property type="entry name" value="DEXQc_UvrD"/>
    <property type="match status" value="1"/>
</dbReference>
<dbReference type="GO" id="GO:0000725">
    <property type="term" value="P:recombinational repair"/>
    <property type="evidence" value="ECO:0007669"/>
    <property type="project" value="TreeGrafter"/>
</dbReference>
<evidence type="ECO:0000256" key="1">
    <source>
        <dbReference type="ARBA" id="ARBA00009922"/>
    </source>
</evidence>
<keyword evidence="4 10" id="KW-0347">Helicase</keyword>
<dbReference type="InterPro" id="IPR000212">
    <property type="entry name" value="DNA_helicase_UvrD/REP"/>
</dbReference>
<name>A0A1H0ZN67_9ACTN</name>
<evidence type="ECO:0000256" key="5">
    <source>
        <dbReference type="ARBA" id="ARBA00022840"/>
    </source>
</evidence>
<feature type="domain" description="UvrD-like helicase C-terminal" evidence="13">
    <location>
        <begin position="769"/>
        <end position="1073"/>
    </location>
</feature>
<evidence type="ECO:0000256" key="4">
    <source>
        <dbReference type="ARBA" id="ARBA00022806"/>
    </source>
</evidence>
<dbReference type="GO" id="GO:0005829">
    <property type="term" value="C:cytosol"/>
    <property type="evidence" value="ECO:0007669"/>
    <property type="project" value="TreeGrafter"/>
</dbReference>
<dbReference type="InterPro" id="IPR027417">
    <property type="entry name" value="P-loop_NTPase"/>
</dbReference>
<dbReference type="AlphaFoldDB" id="A0A1H0ZN67"/>
<accession>A0A1H0ZN67</accession>
<dbReference type="GO" id="GO:0016887">
    <property type="term" value="F:ATP hydrolysis activity"/>
    <property type="evidence" value="ECO:0007669"/>
    <property type="project" value="RHEA"/>
</dbReference>
<dbReference type="STRING" id="995062.SAMN04489718_1150"/>
<evidence type="ECO:0000256" key="3">
    <source>
        <dbReference type="ARBA" id="ARBA00022801"/>
    </source>
</evidence>
<dbReference type="SUPFAM" id="SSF52540">
    <property type="entry name" value="P-loop containing nucleoside triphosphate hydrolases"/>
    <property type="match status" value="1"/>
</dbReference>
<dbReference type="SUPFAM" id="SSF89550">
    <property type="entry name" value="PHP domain-like"/>
    <property type="match status" value="1"/>
</dbReference>
<evidence type="ECO:0000259" key="12">
    <source>
        <dbReference type="PROSITE" id="PS51198"/>
    </source>
</evidence>
<dbReference type="GO" id="GO:0033202">
    <property type="term" value="C:DNA helicase complex"/>
    <property type="evidence" value="ECO:0007669"/>
    <property type="project" value="TreeGrafter"/>
</dbReference>
<dbReference type="EC" id="5.6.2.4" evidence="8"/>
<feature type="region of interest" description="Disordered" evidence="11">
    <location>
        <begin position="454"/>
        <end position="486"/>
    </location>
</feature>
<evidence type="ECO:0000256" key="7">
    <source>
        <dbReference type="ARBA" id="ARBA00034617"/>
    </source>
</evidence>
<feature type="binding site" evidence="10">
    <location>
        <begin position="527"/>
        <end position="534"/>
    </location>
    <ligand>
        <name>ATP</name>
        <dbReference type="ChEBI" id="CHEBI:30616"/>
    </ligand>
</feature>
<sequence length="1073" mass="117309">MPQRVGAGIGSFGSIGRVRFYADLHIHSKYSRACSKDCDIEHLAWWARRKGVTVVGTGDFTHPAWRAHLREVLEPAEPGLLRLRPEYERELSRTLPASCHTPVRFMLSVEIATIYKQGDYTRKVHHLCYVPDFEAAEEFSRRLGNIGNLGSDGRPILGLDSRDLLEITLESGQGSYLVPAHIWTPWFAVLGSKAGFNSVQECYRDLADNIFALETGLSSDPEMNWRLSGLDGYTLVSHSDAHSPPMLAREATVFDTELDYFAIRRALETGRGVEGTVEFFPEEGKYHLDGHRKCGIRFDPADTRDHGRLCPECGKPLTVGVLNRVDALADRDVGVRPSGAAGYRNLIPLPEIIGELRGVGPKSKKVFGEISALTARHGSELAILEDVPVERLRADDPLLAETIERLRGGSVHRQAGFDGEYGRIRVFEPEELSRLRSRGSVSLFDDSVLRAAAARPAEPDPAARSVAAVEEPTTSPLPGGEHDGAAPVPAGGADAGEVNAGAGVLAGLDPDQRAAAEVRSGPLMIVAGPGTGKTRTVTHRLAHLIWERGVAARECLAITFTRRAAVELADRLGELVGSQVADEVTVATFHSLGMDIVRDNHAALGLPAEFGVADGRRRDEILAGLTGDERGARRLGSEISRARRGGEVRQEVERLLPGYLEALRAEGLVDFDDLLVLPVRLLEADAGLVERYRQRFRWITVDEYQDVDEVQYRLLRLLAPVAANVTVIGDPDQAIYGFRGADVGFFLRFEQDYPDAPVLELTRNYRSGRHIVEGAVRAIEPGSLVPGRQLRPVGGVAEHPVVVHRASDEHAEARFVARTVDELLGGSSFHSFDSGRTDGYEAGSIGFGDVAVVYRTDAQSRVLREELVRQGFPVQKRSHDPLSARPGVGPLLDELGYVSEGSGEVTERLRAAAERVVATVPGEHDTVHAAVELLRPLAARFGADVEGFRREVLLGAEVDALDPRADAVSLLTLHAAKGLEYPVVFLVGCEDGLLPLRWPGEQREDDAEERRLFFVGVTRAQRRLYVTRAARRGGSDEGRQRFPSPFLSELGSAAVRSEEDGGGRRQQRQLTLL</sequence>
<evidence type="ECO:0000256" key="6">
    <source>
        <dbReference type="ARBA" id="ARBA00023235"/>
    </source>
</evidence>
<dbReference type="InterPro" id="IPR013986">
    <property type="entry name" value="DExx_box_DNA_helicase_dom_sf"/>
</dbReference>
<dbReference type="Proteomes" id="UP000199301">
    <property type="component" value="Unassembled WGS sequence"/>
</dbReference>
<dbReference type="Pfam" id="PF13361">
    <property type="entry name" value="UvrD_C"/>
    <property type="match status" value="1"/>
</dbReference>